<dbReference type="OrthoDB" id="9772911at2"/>
<feature type="compositionally biased region" description="Low complexity" evidence="2">
    <location>
        <begin position="28"/>
        <end position="47"/>
    </location>
</feature>
<gene>
    <name evidence="5" type="primary">mltB</name>
    <name evidence="5" type="ORF">CEG14_07940</name>
</gene>
<feature type="region of interest" description="Disordered" evidence="2">
    <location>
        <begin position="28"/>
        <end position="72"/>
    </location>
</feature>
<dbReference type="EMBL" id="NEVL01000002">
    <property type="protein sequence ID" value="OZI39439.1"/>
    <property type="molecule type" value="Genomic_DNA"/>
</dbReference>
<dbReference type="InterPro" id="IPR043426">
    <property type="entry name" value="MltB-like"/>
</dbReference>
<feature type="chain" id="PRO_5012244000" evidence="3">
    <location>
        <begin position="35"/>
        <end position="405"/>
    </location>
</feature>
<protein>
    <submittedName>
        <fullName evidence="5">Lytic murein transglycosylase B</fullName>
    </submittedName>
</protein>
<dbReference type="InterPro" id="IPR031304">
    <property type="entry name" value="SLT_2"/>
</dbReference>
<dbReference type="CDD" id="cd13399">
    <property type="entry name" value="Slt35-like"/>
    <property type="match status" value="1"/>
</dbReference>
<dbReference type="PANTHER" id="PTHR30163:SF9">
    <property type="entry name" value="MEMBRANE-BOUND LYTIC MUREIN TRANSGLYCOSYLASE B"/>
    <property type="match status" value="1"/>
</dbReference>
<comment type="caution">
    <text evidence="5">The sequence shown here is derived from an EMBL/GenBank/DDBJ whole genome shotgun (WGS) entry which is preliminary data.</text>
</comment>
<dbReference type="SUPFAM" id="SSF53955">
    <property type="entry name" value="Lysozyme-like"/>
    <property type="match status" value="1"/>
</dbReference>
<feature type="signal peptide" evidence="3">
    <location>
        <begin position="1"/>
        <end position="34"/>
    </location>
</feature>
<reference evidence="5 6" key="1">
    <citation type="submission" date="2017-05" db="EMBL/GenBank/DDBJ databases">
        <title>Complete and WGS of Bordetella genogroups.</title>
        <authorList>
            <person name="Spilker T."/>
            <person name="LiPuma J."/>
        </authorList>
    </citation>
    <scope>NUCLEOTIDE SEQUENCE [LARGE SCALE GENOMIC DNA]</scope>
    <source>
        <strain evidence="5 6">AU17610</strain>
    </source>
</reference>
<evidence type="ECO:0000259" key="4">
    <source>
        <dbReference type="Pfam" id="PF13406"/>
    </source>
</evidence>
<dbReference type="Gene3D" id="1.10.8.350">
    <property type="entry name" value="Bacterial muramidase"/>
    <property type="match status" value="1"/>
</dbReference>
<dbReference type="PANTHER" id="PTHR30163">
    <property type="entry name" value="MEMBRANE-BOUND LYTIC MUREIN TRANSGLYCOSYLASE B"/>
    <property type="match status" value="1"/>
</dbReference>
<dbReference type="InterPro" id="IPR011757">
    <property type="entry name" value="Lytic_transglycosylase_MltB"/>
</dbReference>
<evidence type="ECO:0000313" key="5">
    <source>
        <dbReference type="EMBL" id="OZI39439.1"/>
    </source>
</evidence>
<keyword evidence="3" id="KW-0732">Signal</keyword>
<organism evidence="5 6">
    <name type="scientific">Bordetella genomosp. 1</name>
    <dbReference type="NCBI Taxonomy" id="1395607"/>
    <lineage>
        <taxon>Bacteria</taxon>
        <taxon>Pseudomonadati</taxon>
        <taxon>Pseudomonadota</taxon>
        <taxon>Betaproteobacteria</taxon>
        <taxon>Burkholderiales</taxon>
        <taxon>Alcaligenaceae</taxon>
        <taxon>Bordetella</taxon>
    </lineage>
</organism>
<dbReference type="GO" id="GO:0009253">
    <property type="term" value="P:peptidoglycan catabolic process"/>
    <property type="evidence" value="ECO:0007669"/>
    <property type="project" value="TreeGrafter"/>
</dbReference>
<dbReference type="RefSeq" id="WP_094825807.1">
    <property type="nucleotide sequence ID" value="NZ_NEVL01000002.1"/>
</dbReference>
<accession>A0A261SPW8</accession>
<evidence type="ECO:0000256" key="1">
    <source>
        <dbReference type="PIRSR" id="PIRSR611757-1"/>
    </source>
</evidence>
<dbReference type="Proteomes" id="UP000217005">
    <property type="component" value="Unassembled WGS sequence"/>
</dbReference>
<dbReference type="AlphaFoldDB" id="A0A261SPW8"/>
<dbReference type="Pfam" id="PF13406">
    <property type="entry name" value="SLT_2"/>
    <property type="match status" value="1"/>
</dbReference>
<dbReference type="InterPro" id="IPR023346">
    <property type="entry name" value="Lysozyme-like_dom_sf"/>
</dbReference>
<evidence type="ECO:0000256" key="2">
    <source>
        <dbReference type="SAM" id="MobiDB-lite"/>
    </source>
</evidence>
<dbReference type="GO" id="GO:0008933">
    <property type="term" value="F:peptidoglycan lytic transglycosylase activity"/>
    <property type="evidence" value="ECO:0007669"/>
    <property type="project" value="TreeGrafter"/>
</dbReference>
<dbReference type="NCBIfam" id="TIGR02282">
    <property type="entry name" value="MltB"/>
    <property type="match status" value="1"/>
</dbReference>
<dbReference type="Gene3D" id="1.10.530.10">
    <property type="match status" value="1"/>
</dbReference>
<dbReference type="PROSITE" id="PS51257">
    <property type="entry name" value="PROKAR_LIPOPROTEIN"/>
    <property type="match status" value="1"/>
</dbReference>
<proteinExistence type="predicted"/>
<sequence>MFISGRFLQIGAFAATLATALTGCASPAAKPAEAAPTPSTAPASGKPGAVRIGPAEPTPEPTSATLTPSGQLRPEVRAFGEQLARERGLPLPQVLSTLESSRYNATVSRLIAPSAPGKKVWRSWNTYRSRFIEPKRIGWGVEFWNANAPLLNRAAQQYGVPASIIASIIGVETLYGRNMGNFRVLDALGTLAFDYPDPAKPERAEMFRGQLADFITLSYQGKLEIDAVGSFAGAIGMPQFMPGSIARYAVDGDGDGHIRLESSVEDAVMSVGNFLVQHGWQRGMPVFAPVTLPANAGPLVAGGLTPTLDWPGLQRAGARLAPGASGGTWQSQPLGVIDLAEEMRGTAVYRTATPNFFALTQYNRSYFYATAVSDLADELQARMDRQAAAAAAPAAAAPGAAAPRR</sequence>
<name>A0A261SPW8_9BORD</name>
<evidence type="ECO:0000256" key="3">
    <source>
        <dbReference type="SAM" id="SignalP"/>
    </source>
</evidence>
<evidence type="ECO:0000313" key="6">
    <source>
        <dbReference type="Proteomes" id="UP000217005"/>
    </source>
</evidence>
<feature type="domain" description="Transglycosylase SLT" evidence="4">
    <location>
        <begin position="73"/>
        <end position="377"/>
    </location>
</feature>
<feature type="active site" evidence="1">
    <location>
        <position position="172"/>
    </location>
</feature>